<comment type="subcellular location">
    <subcellularLocation>
        <location evidence="1">Cytoplasm</location>
        <location evidence="1">Nucleoid</location>
    </subcellularLocation>
</comment>
<organism evidence="7 8">
    <name type="scientific">Paraburkholderia bryophila</name>
    <dbReference type="NCBI Taxonomy" id="420952"/>
    <lineage>
        <taxon>Bacteria</taxon>
        <taxon>Pseudomonadati</taxon>
        <taxon>Pseudomonadota</taxon>
        <taxon>Betaproteobacteria</taxon>
        <taxon>Burkholderiales</taxon>
        <taxon>Burkholderiaceae</taxon>
        <taxon>Paraburkholderia</taxon>
    </lineage>
</organism>
<keyword evidence="3" id="KW-0963">Cytoplasm</keyword>
<reference evidence="7 8" key="1">
    <citation type="submission" date="2020-07" db="EMBL/GenBank/DDBJ databases">
        <title>Exploring microbial biodiversity for novel pathways involved in the catabolism of aromatic compounds derived from lignin.</title>
        <authorList>
            <person name="Elkins J."/>
        </authorList>
    </citation>
    <scope>NUCLEOTIDE SEQUENCE [LARGE SCALE GENOMIC DNA]</scope>
    <source>
        <strain evidence="7 8">H2C3B</strain>
    </source>
</reference>
<evidence type="ECO:0000256" key="3">
    <source>
        <dbReference type="ARBA" id="ARBA00022490"/>
    </source>
</evidence>
<sequence>MATLEQIQARVKKLQAQAEALLTKKTQAAVDQIRKLMLEHGLTTEDIEAKAKARRPAKGLKVSAAGMAKTTAADKAKAAPKYLNPETGATWSGRGRAPAWIAEAKDRRKFLIAGGAKATVATPAGAVSKANTAAKKAAKAVDATSGKGQRKGPQPTLYRDPKSGKTWSGRGPAPAWLSGAKDRTRFLIDGAGAEVAVAKTSKPKAAAKKTVAKKVPVAKKAPVAKKVVASKKAPAKKTPVKKAVASRNVATQVDADFVAPGITVTEAGA</sequence>
<dbReference type="RefSeq" id="WP_179706190.1">
    <property type="nucleotide sequence ID" value="NZ_JACCAU010000001.1"/>
</dbReference>
<dbReference type="AlphaFoldDB" id="A0A7Y9WDS6"/>
<dbReference type="SMART" id="SM00528">
    <property type="entry name" value="HNS"/>
    <property type="match status" value="2"/>
</dbReference>
<comment type="similarity">
    <text evidence="2">Belongs to the histone-like protein H-NS family.</text>
</comment>
<evidence type="ECO:0000256" key="4">
    <source>
        <dbReference type="ARBA" id="ARBA00023125"/>
    </source>
</evidence>
<keyword evidence="4 7" id="KW-0238">DNA-binding</keyword>
<dbReference type="Proteomes" id="UP000572540">
    <property type="component" value="Unassembled WGS sequence"/>
</dbReference>
<feature type="region of interest" description="Disordered" evidence="5">
    <location>
        <begin position="139"/>
        <end position="172"/>
    </location>
</feature>
<feature type="domain" description="DNA-binding protein H-NS-like C-terminal" evidence="6">
    <location>
        <begin position="72"/>
        <end position="112"/>
    </location>
</feature>
<dbReference type="PANTHER" id="PTHR38097:SF2">
    <property type="entry name" value="DNA-BINDING PROTEIN STPA"/>
    <property type="match status" value="1"/>
</dbReference>
<dbReference type="GO" id="GO:0009295">
    <property type="term" value="C:nucleoid"/>
    <property type="evidence" value="ECO:0007669"/>
    <property type="project" value="UniProtKB-SubCell"/>
</dbReference>
<accession>A0A7Y9WDS6</accession>
<evidence type="ECO:0000313" key="8">
    <source>
        <dbReference type="Proteomes" id="UP000572540"/>
    </source>
</evidence>
<proteinExistence type="inferred from homology"/>
<dbReference type="GO" id="GO:0003677">
    <property type="term" value="F:DNA binding"/>
    <property type="evidence" value="ECO:0007669"/>
    <property type="project" value="UniProtKB-KW"/>
</dbReference>
<evidence type="ECO:0000259" key="6">
    <source>
        <dbReference type="SMART" id="SM00528"/>
    </source>
</evidence>
<name>A0A7Y9WDS6_9BURK</name>
<feature type="domain" description="DNA-binding protein H-NS-like C-terminal" evidence="6">
    <location>
        <begin position="148"/>
        <end position="188"/>
    </location>
</feature>
<evidence type="ECO:0000256" key="5">
    <source>
        <dbReference type="SAM" id="MobiDB-lite"/>
    </source>
</evidence>
<dbReference type="Pfam" id="PF00816">
    <property type="entry name" value="Histone_HNS"/>
    <property type="match status" value="2"/>
</dbReference>
<evidence type="ECO:0000256" key="1">
    <source>
        <dbReference type="ARBA" id="ARBA00004453"/>
    </source>
</evidence>
<dbReference type="SUPFAM" id="SSF81273">
    <property type="entry name" value="H-NS histone-like proteins"/>
    <property type="match status" value="2"/>
</dbReference>
<comment type="caution">
    <text evidence="7">The sequence shown here is derived from an EMBL/GenBank/DDBJ whole genome shotgun (WGS) entry which is preliminary data.</text>
</comment>
<dbReference type="Gene3D" id="4.10.430.30">
    <property type="match status" value="2"/>
</dbReference>
<dbReference type="PANTHER" id="PTHR38097">
    <property type="match status" value="1"/>
</dbReference>
<gene>
    <name evidence="7" type="ORF">GGD41_006085</name>
</gene>
<dbReference type="EMBL" id="JACCAU010000001">
    <property type="protein sequence ID" value="NYH18857.1"/>
    <property type="molecule type" value="Genomic_DNA"/>
</dbReference>
<protein>
    <submittedName>
        <fullName evidence="7">DNA-binding protein H-NS</fullName>
    </submittedName>
</protein>
<dbReference type="InterPro" id="IPR027444">
    <property type="entry name" value="H-NS_C_dom"/>
</dbReference>
<evidence type="ECO:0000313" key="7">
    <source>
        <dbReference type="EMBL" id="NYH18857.1"/>
    </source>
</evidence>
<evidence type="ECO:0000256" key="2">
    <source>
        <dbReference type="ARBA" id="ARBA00010610"/>
    </source>
</evidence>